<sequence length="261" mass="28566">MKGFLADVEFIWGFQSRVVGMSKSSPSFLLPPPTTVLGAIAEAYARRKGLSEGRASATMTELAKDLLLLTYKPLNAVPLSYQDLNRILAVRTSAGVSYPSTKDPYGSYDAPARGKTILSTVDERPPTLRIFAVFKDSADVEASDLWRVRRIGSKESMVSVVEVVEGEPEVIRGGGVETDYLLPLTPELERALSGRTGLLELEFVPVYSLRQGEPPAKLYLEGRTVKHVVSVPPFRRGVRVRLPPGYVGYRMGEEVAVGHEG</sequence>
<dbReference type="NCBIfam" id="TIGR01874">
    <property type="entry name" value="cas_cas5a"/>
    <property type="match status" value="1"/>
</dbReference>
<dbReference type="InterPro" id="IPR013422">
    <property type="entry name" value="CRISPR-assoc_prot_Cas5_N"/>
</dbReference>
<dbReference type="Pfam" id="PF09704">
    <property type="entry name" value="Cas_Cas5d"/>
    <property type="match status" value="1"/>
</dbReference>
<proteinExistence type="inferred from homology"/>
<evidence type="ECO:0000313" key="4">
    <source>
        <dbReference type="EMBL" id="HGM46403.1"/>
    </source>
</evidence>
<evidence type="ECO:0000256" key="2">
    <source>
        <dbReference type="ARBA" id="ARBA00023118"/>
    </source>
</evidence>
<evidence type="ECO:0000256" key="3">
    <source>
        <dbReference type="ARBA" id="ARBA00025626"/>
    </source>
</evidence>
<dbReference type="InterPro" id="IPR021124">
    <property type="entry name" value="CRISPR-assoc_prot_Cas5"/>
</dbReference>
<dbReference type="EMBL" id="DTBQ01000039">
    <property type="protein sequence ID" value="HGM46403.1"/>
    <property type="molecule type" value="Genomic_DNA"/>
</dbReference>
<dbReference type="InterPro" id="IPR053725">
    <property type="entry name" value="CRISPR_Cas5_sf"/>
</dbReference>
<protein>
    <submittedName>
        <fullName evidence="4">Type I-A CRISPR-associated protein Cas5</fullName>
    </submittedName>
</protein>
<keyword evidence="2" id="KW-0051">Antiviral defense</keyword>
<accession>A0A7C4H3B8</accession>
<evidence type="ECO:0000256" key="1">
    <source>
        <dbReference type="ARBA" id="ARBA00010891"/>
    </source>
</evidence>
<comment type="caution">
    <text evidence="4">The sequence shown here is derived from an EMBL/GenBank/DDBJ whole genome shotgun (WGS) entry which is preliminary data.</text>
</comment>
<gene>
    <name evidence="4" type="primary">cas5a</name>
    <name evidence="4" type="ORF">ENU21_01440</name>
</gene>
<comment type="function">
    <text evidence="3">CRISPR (clustered regularly interspaced short palindromic repeat) is an adaptive immune system that provides protection against mobile genetic elements (viruses, transposable elements and conjugative plasmids). CRISPR clusters contain spacers, sequences complementary to antecedent mobile elements, and target invading nucleic acids. CRISPR clusters are transcribed and processed into CRISPR RNA (crRNA).</text>
</comment>
<dbReference type="AlphaFoldDB" id="A0A7C4H3B8"/>
<comment type="similarity">
    <text evidence="1">Belongs to the CRISPR-associated protein Cas5 family. Subtype I-A/Apern subfamily.</text>
</comment>
<dbReference type="NCBIfam" id="TIGR02593">
    <property type="entry name" value="CRISPR_cas5"/>
    <property type="match status" value="1"/>
</dbReference>
<reference evidence="4" key="1">
    <citation type="journal article" date="2020" name="mSystems">
        <title>Genome- and Community-Level Interaction Insights into Carbon Utilization and Element Cycling Functions of Hydrothermarchaeota in Hydrothermal Sediment.</title>
        <authorList>
            <person name="Zhou Z."/>
            <person name="Liu Y."/>
            <person name="Xu W."/>
            <person name="Pan J."/>
            <person name="Luo Z.H."/>
            <person name="Li M."/>
        </authorList>
    </citation>
    <scope>NUCLEOTIDE SEQUENCE</scope>
    <source>
        <strain evidence="4">SpSt-649</strain>
    </source>
</reference>
<dbReference type="InterPro" id="IPR010153">
    <property type="entry name" value="CRISPR-assoc_prot_Cas5a-typ"/>
</dbReference>
<dbReference type="Gene3D" id="3.30.70.3120">
    <property type="match status" value="1"/>
</dbReference>
<name>A0A7C4H3B8_THEPE</name>
<organism evidence="4">
    <name type="scientific">Thermofilum pendens</name>
    <dbReference type="NCBI Taxonomy" id="2269"/>
    <lineage>
        <taxon>Archaea</taxon>
        <taxon>Thermoproteota</taxon>
        <taxon>Thermoprotei</taxon>
        <taxon>Thermofilales</taxon>
        <taxon>Thermofilaceae</taxon>
        <taxon>Thermofilum</taxon>
    </lineage>
</organism>
<dbReference type="GO" id="GO:0051607">
    <property type="term" value="P:defense response to virus"/>
    <property type="evidence" value="ECO:0007669"/>
    <property type="project" value="UniProtKB-KW"/>
</dbReference>
<dbReference type="GO" id="GO:0043571">
    <property type="term" value="P:maintenance of CRISPR repeat elements"/>
    <property type="evidence" value="ECO:0007669"/>
    <property type="project" value="InterPro"/>
</dbReference>